<gene>
    <name evidence="2" type="ORF">IEQ34_009967</name>
</gene>
<dbReference type="AlphaFoldDB" id="A0AAV7H3G1"/>
<dbReference type="Proteomes" id="UP000775213">
    <property type="component" value="Unassembled WGS sequence"/>
</dbReference>
<proteinExistence type="predicted"/>
<evidence type="ECO:0000256" key="1">
    <source>
        <dbReference type="SAM" id="MobiDB-lite"/>
    </source>
</evidence>
<comment type="caution">
    <text evidence="2">The sequence shown here is derived from an EMBL/GenBank/DDBJ whole genome shotgun (WGS) entry which is preliminary data.</text>
</comment>
<evidence type="ECO:0000313" key="2">
    <source>
        <dbReference type="EMBL" id="KAH0462392.1"/>
    </source>
</evidence>
<feature type="region of interest" description="Disordered" evidence="1">
    <location>
        <begin position="1"/>
        <end position="55"/>
    </location>
</feature>
<dbReference type="EMBL" id="JAGFBR010000009">
    <property type="protein sequence ID" value="KAH0462392.1"/>
    <property type="molecule type" value="Genomic_DNA"/>
</dbReference>
<feature type="compositionally biased region" description="Polar residues" evidence="1">
    <location>
        <begin position="1"/>
        <end position="50"/>
    </location>
</feature>
<organism evidence="2 3">
    <name type="scientific">Dendrobium chrysotoxum</name>
    <name type="common">Orchid</name>
    <dbReference type="NCBI Taxonomy" id="161865"/>
    <lineage>
        <taxon>Eukaryota</taxon>
        <taxon>Viridiplantae</taxon>
        <taxon>Streptophyta</taxon>
        <taxon>Embryophyta</taxon>
        <taxon>Tracheophyta</taxon>
        <taxon>Spermatophyta</taxon>
        <taxon>Magnoliopsida</taxon>
        <taxon>Liliopsida</taxon>
        <taxon>Asparagales</taxon>
        <taxon>Orchidaceae</taxon>
        <taxon>Epidendroideae</taxon>
        <taxon>Malaxideae</taxon>
        <taxon>Dendrobiinae</taxon>
        <taxon>Dendrobium</taxon>
    </lineage>
</organism>
<accession>A0AAV7H3G1</accession>
<keyword evidence="3" id="KW-1185">Reference proteome</keyword>
<sequence>MVAPSSSNPWGSSKPTTNGKLPSFTSLDSSSEPTTNGKLPSFTSLDNNSRSSHDVVSGATGISTMIFGEDVENLAAPFKFTLVGKFALCRPNLDMIHVFFGKPQTFLVLIH</sequence>
<reference evidence="2 3" key="1">
    <citation type="journal article" date="2021" name="Hortic Res">
        <title>Chromosome-scale assembly of the Dendrobium chrysotoxum genome enhances the understanding of orchid evolution.</title>
        <authorList>
            <person name="Zhang Y."/>
            <person name="Zhang G.Q."/>
            <person name="Zhang D."/>
            <person name="Liu X.D."/>
            <person name="Xu X.Y."/>
            <person name="Sun W.H."/>
            <person name="Yu X."/>
            <person name="Zhu X."/>
            <person name="Wang Z.W."/>
            <person name="Zhao X."/>
            <person name="Zhong W.Y."/>
            <person name="Chen H."/>
            <person name="Yin W.L."/>
            <person name="Huang T."/>
            <person name="Niu S.C."/>
            <person name="Liu Z.J."/>
        </authorList>
    </citation>
    <scope>NUCLEOTIDE SEQUENCE [LARGE SCALE GENOMIC DNA]</scope>
    <source>
        <strain evidence="2">Lindl</strain>
    </source>
</reference>
<name>A0AAV7H3G1_DENCH</name>
<evidence type="ECO:0000313" key="3">
    <source>
        <dbReference type="Proteomes" id="UP000775213"/>
    </source>
</evidence>
<protein>
    <submittedName>
        <fullName evidence="2">Uncharacterized protein</fullName>
    </submittedName>
</protein>